<dbReference type="EMBL" id="JAYMYS010000006">
    <property type="protein sequence ID" value="KAK7389265.1"/>
    <property type="molecule type" value="Genomic_DNA"/>
</dbReference>
<name>A0AAN9XEF1_PSOTE</name>
<comment type="caution">
    <text evidence="1">The sequence shown here is derived from an EMBL/GenBank/DDBJ whole genome shotgun (WGS) entry which is preliminary data.</text>
</comment>
<dbReference type="Proteomes" id="UP001386955">
    <property type="component" value="Unassembled WGS sequence"/>
</dbReference>
<protein>
    <submittedName>
        <fullName evidence="1">Uncharacterized protein</fullName>
    </submittedName>
</protein>
<accession>A0AAN9XEF1</accession>
<reference evidence="1 2" key="1">
    <citation type="submission" date="2024-01" db="EMBL/GenBank/DDBJ databases">
        <title>The genomes of 5 underutilized Papilionoideae crops provide insights into root nodulation and disease resistanc.</title>
        <authorList>
            <person name="Jiang F."/>
        </authorList>
    </citation>
    <scope>NUCLEOTIDE SEQUENCE [LARGE SCALE GENOMIC DNA]</scope>
    <source>
        <strain evidence="1">DUOXIRENSHENG_FW03</strain>
        <tissue evidence="1">Leaves</tissue>
    </source>
</reference>
<dbReference type="AlphaFoldDB" id="A0AAN9XEF1"/>
<evidence type="ECO:0000313" key="1">
    <source>
        <dbReference type="EMBL" id="KAK7389265.1"/>
    </source>
</evidence>
<evidence type="ECO:0000313" key="2">
    <source>
        <dbReference type="Proteomes" id="UP001386955"/>
    </source>
</evidence>
<gene>
    <name evidence="1" type="ORF">VNO78_24114</name>
</gene>
<sequence>MRKRNKIHGLHFHDGSCSDAERLKIAAIHFFKELFCAKEVTTPRAPCLSPLSHEALGNPVLTKEFWQALLGQMVFNPSSTKCIGRRWAKGSRIMYLMPF</sequence>
<organism evidence="1 2">
    <name type="scientific">Psophocarpus tetragonolobus</name>
    <name type="common">Winged bean</name>
    <name type="synonym">Dolichos tetragonolobus</name>
    <dbReference type="NCBI Taxonomy" id="3891"/>
    <lineage>
        <taxon>Eukaryota</taxon>
        <taxon>Viridiplantae</taxon>
        <taxon>Streptophyta</taxon>
        <taxon>Embryophyta</taxon>
        <taxon>Tracheophyta</taxon>
        <taxon>Spermatophyta</taxon>
        <taxon>Magnoliopsida</taxon>
        <taxon>eudicotyledons</taxon>
        <taxon>Gunneridae</taxon>
        <taxon>Pentapetalae</taxon>
        <taxon>rosids</taxon>
        <taxon>fabids</taxon>
        <taxon>Fabales</taxon>
        <taxon>Fabaceae</taxon>
        <taxon>Papilionoideae</taxon>
        <taxon>50 kb inversion clade</taxon>
        <taxon>NPAAA clade</taxon>
        <taxon>indigoferoid/millettioid clade</taxon>
        <taxon>Phaseoleae</taxon>
        <taxon>Psophocarpus</taxon>
    </lineage>
</organism>
<proteinExistence type="predicted"/>
<keyword evidence="2" id="KW-1185">Reference proteome</keyword>